<evidence type="ECO:0000256" key="2">
    <source>
        <dbReference type="ARBA" id="ARBA00022989"/>
    </source>
</evidence>
<evidence type="ECO:0000313" key="7">
    <source>
        <dbReference type="Proteomes" id="UP000782312"/>
    </source>
</evidence>
<gene>
    <name evidence="6" type="ORF">HYZ11_03135</name>
</gene>
<dbReference type="InterPro" id="IPR020846">
    <property type="entry name" value="MFS_dom"/>
</dbReference>
<dbReference type="InterPro" id="IPR052524">
    <property type="entry name" value="MFS_Cyanate_Porter"/>
</dbReference>
<feature type="transmembrane region" description="Helical" evidence="4">
    <location>
        <begin position="349"/>
        <end position="369"/>
    </location>
</feature>
<feature type="transmembrane region" description="Helical" evidence="4">
    <location>
        <begin position="381"/>
        <end position="400"/>
    </location>
</feature>
<name>A0A932MLH8_UNCTE</name>
<feature type="transmembrane region" description="Helical" evidence="4">
    <location>
        <begin position="260"/>
        <end position="281"/>
    </location>
</feature>
<feature type="transmembrane region" description="Helical" evidence="4">
    <location>
        <begin position="293"/>
        <end position="311"/>
    </location>
</feature>
<comment type="caution">
    <text evidence="6">The sequence shown here is derived from an EMBL/GenBank/DDBJ whole genome shotgun (WGS) entry which is preliminary data.</text>
</comment>
<dbReference type="PANTHER" id="PTHR23523:SF2">
    <property type="entry name" value="2-NITROIMIDAZOLE TRANSPORTER"/>
    <property type="match status" value="1"/>
</dbReference>
<feature type="transmembrane region" description="Helical" evidence="4">
    <location>
        <begin position="106"/>
        <end position="129"/>
    </location>
</feature>
<evidence type="ECO:0000313" key="6">
    <source>
        <dbReference type="EMBL" id="MBI3126580.1"/>
    </source>
</evidence>
<evidence type="ECO:0000256" key="3">
    <source>
        <dbReference type="ARBA" id="ARBA00023136"/>
    </source>
</evidence>
<dbReference type="Proteomes" id="UP000782312">
    <property type="component" value="Unassembled WGS sequence"/>
</dbReference>
<dbReference type="PROSITE" id="PS50850">
    <property type="entry name" value="MFS"/>
    <property type="match status" value="1"/>
</dbReference>
<dbReference type="EMBL" id="JACPUR010000004">
    <property type="protein sequence ID" value="MBI3126580.1"/>
    <property type="molecule type" value="Genomic_DNA"/>
</dbReference>
<accession>A0A932MLH8</accession>
<dbReference type="PANTHER" id="PTHR23523">
    <property type="match status" value="1"/>
</dbReference>
<reference evidence="6" key="1">
    <citation type="submission" date="2020-07" db="EMBL/GenBank/DDBJ databases">
        <title>Huge and variable diversity of episymbiotic CPR bacteria and DPANN archaea in groundwater ecosystems.</title>
        <authorList>
            <person name="He C.Y."/>
            <person name="Keren R."/>
            <person name="Whittaker M."/>
            <person name="Farag I.F."/>
            <person name="Doudna J."/>
            <person name="Cate J.H.D."/>
            <person name="Banfield J.F."/>
        </authorList>
    </citation>
    <scope>NUCLEOTIDE SEQUENCE</scope>
    <source>
        <strain evidence="6">NC_groundwater_763_Ag_S-0.2um_68_21</strain>
    </source>
</reference>
<feature type="transmembrane region" description="Helical" evidence="4">
    <location>
        <begin position="82"/>
        <end position="100"/>
    </location>
</feature>
<dbReference type="AlphaFoldDB" id="A0A932MLH8"/>
<feature type="transmembrane region" description="Helical" evidence="4">
    <location>
        <begin position="317"/>
        <end position="337"/>
    </location>
</feature>
<dbReference type="InterPro" id="IPR011701">
    <property type="entry name" value="MFS"/>
</dbReference>
<feature type="domain" description="Major facilitator superfamily (MFS) profile" evidence="5">
    <location>
        <begin position="15"/>
        <end position="405"/>
    </location>
</feature>
<dbReference type="GO" id="GO:0022857">
    <property type="term" value="F:transmembrane transporter activity"/>
    <property type="evidence" value="ECO:0007669"/>
    <property type="project" value="InterPro"/>
</dbReference>
<sequence>MREGPTSRRPLHWGWPLGSACAAALAAFGSLVATSGLIERIRADLGLTYAQGGFLLSIPFPLIAFFAVAGGRVVDLLGARRVLMAGGLLVLIGGGGRAWAGGFGGVALGTALVGAGMGLIFPVLPKIVSGGVPPGRRSLGATLYTVSLVSGAGCGVALSHLMGGALGPWLSPGASGAVWRGGYLAWALLLGAALLLWGAVGSGGEEEAEAPPSSASLSQAVLRNPAVWGVAASLFINNLVFYTGLGWLSSLLAGKGWSPAGAAGLVSLMPWLGVAAVLATVPAARAIGGDRRMIAACALLTAAGLAAMPPGGPWLAAAGPALLGFSTNFWFLLCLAFPARRVERAHAGTAGGLIIGVGYLGGFIGPWAAGALRDLAGGFGPAVYALAALSLLGILTAPAFEAGPKE</sequence>
<feature type="transmembrane region" description="Helical" evidence="4">
    <location>
        <begin position="225"/>
        <end position="248"/>
    </location>
</feature>
<dbReference type="InterPro" id="IPR036259">
    <property type="entry name" value="MFS_trans_sf"/>
</dbReference>
<dbReference type="Pfam" id="PF07690">
    <property type="entry name" value="MFS_1"/>
    <property type="match status" value="1"/>
</dbReference>
<protein>
    <submittedName>
        <fullName evidence="6">MFS transporter</fullName>
    </submittedName>
</protein>
<feature type="transmembrane region" description="Helical" evidence="4">
    <location>
        <begin position="49"/>
        <end position="70"/>
    </location>
</feature>
<feature type="transmembrane region" description="Helical" evidence="4">
    <location>
        <begin position="141"/>
        <end position="163"/>
    </location>
</feature>
<evidence type="ECO:0000259" key="5">
    <source>
        <dbReference type="PROSITE" id="PS50850"/>
    </source>
</evidence>
<evidence type="ECO:0000256" key="1">
    <source>
        <dbReference type="ARBA" id="ARBA00022692"/>
    </source>
</evidence>
<proteinExistence type="predicted"/>
<keyword evidence="1 4" id="KW-0812">Transmembrane</keyword>
<organism evidence="6 7">
    <name type="scientific">Tectimicrobiota bacterium</name>
    <dbReference type="NCBI Taxonomy" id="2528274"/>
    <lineage>
        <taxon>Bacteria</taxon>
        <taxon>Pseudomonadati</taxon>
        <taxon>Nitrospinota/Tectimicrobiota group</taxon>
        <taxon>Candidatus Tectimicrobiota</taxon>
    </lineage>
</organism>
<dbReference type="SUPFAM" id="SSF103473">
    <property type="entry name" value="MFS general substrate transporter"/>
    <property type="match status" value="1"/>
</dbReference>
<keyword evidence="2 4" id="KW-1133">Transmembrane helix</keyword>
<dbReference type="Gene3D" id="1.20.1250.20">
    <property type="entry name" value="MFS general substrate transporter like domains"/>
    <property type="match status" value="1"/>
</dbReference>
<evidence type="ECO:0000256" key="4">
    <source>
        <dbReference type="SAM" id="Phobius"/>
    </source>
</evidence>
<keyword evidence="3 4" id="KW-0472">Membrane</keyword>
<dbReference type="PROSITE" id="PS51257">
    <property type="entry name" value="PROKAR_LIPOPROTEIN"/>
    <property type="match status" value="1"/>
</dbReference>
<feature type="transmembrane region" description="Helical" evidence="4">
    <location>
        <begin position="183"/>
        <end position="204"/>
    </location>
</feature>